<evidence type="ECO:0000256" key="2">
    <source>
        <dbReference type="SAM" id="MobiDB-lite"/>
    </source>
</evidence>
<dbReference type="InterPro" id="IPR012677">
    <property type="entry name" value="Nucleotide-bd_a/b_plait_sf"/>
</dbReference>
<evidence type="ECO:0000313" key="3">
    <source>
        <dbReference type="EMBL" id="KAK1644616.1"/>
    </source>
</evidence>
<dbReference type="GO" id="GO:0003723">
    <property type="term" value="F:RNA binding"/>
    <property type="evidence" value="ECO:0007669"/>
    <property type="project" value="UniProtKB-KW"/>
</dbReference>
<dbReference type="AlphaFoldDB" id="A0AAD8S2N4"/>
<evidence type="ECO:0000256" key="1">
    <source>
        <dbReference type="ARBA" id="ARBA00022884"/>
    </source>
</evidence>
<dbReference type="InterPro" id="IPR035979">
    <property type="entry name" value="RBD_domain_sf"/>
</dbReference>
<dbReference type="SUPFAM" id="SSF54928">
    <property type="entry name" value="RNA-binding domain, RBD"/>
    <property type="match status" value="1"/>
</dbReference>
<sequence length="159" mass="17391">MPRSSGWSGQGAWLSSPCDARAGSAVTHDIGGRRCWVPGRCVWALSGSLVASTGSLSECQLSEEDMNRLLKGDQSSRSAKPPQEPPNNILFSQNCPDQTSSMMVEVLFQQCPGFRKVRMMEARPGIALVEFHQSMIAMQALQGFRISLENPITISYAKK</sequence>
<evidence type="ECO:0008006" key="5">
    <source>
        <dbReference type="Google" id="ProtNLM"/>
    </source>
</evidence>
<keyword evidence="4" id="KW-1185">Reference proteome</keyword>
<dbReference type="Proteomes" id="UP001231189">
    <property type="component" value="Unassembled WGS sequence"/>
</dbReference>
<evidence type="ECO:0000313" key="4">
    <source>
        <dbReference type="Proteomes" id="UP001231189"/>
    </source>
</evidence>
<organism evidence="3 4">
    <name type="scientific">Lolium multiflorum</name>
    <name type="common">Italian ryegrass</name>
    <name type="synonym">Lolium perenne subsp. multiflorum</name>
    <dbReference type="NCBI Taxonomy" id="4521"/>
    <lineage>
        <taxon>Eukaryota</taxon>
        <taxon>Viridiplantae</taxon>
        <taxon>Streptophyta</taxon>
        <taxon>Embryophyta</taxon>
        <taxon>Tracheophyta</taxon>
        <taxon>Spermatophyta</taxon>
        <taxon>Magnoliopsida</taxon>
        <taxon>Liliopsida</taxon>
        <taxon>Poales</taxon>
        <taxon>Poaceae</taxon>
        <taxon>BOP clade</taxon>
        <taxon>Pooideae</taxon>
        <taxon>Poodae</taxon>
        <taxon>Poeae</taxon>
        <taxon>Poeae Chloroplast Group 2 (Poeae type)</taxon>
        <taxon>Loliodinae</taxon>
        <taxon>Loliinae</taxon>
        <taxon>Lolium</taxon>
    </lineage>
</organism>
<comment type="caution">
    <text evidence="3">The sequence shown here is derived from an EMBL/GenBank/DDBJ whole genome shotgun (WGS) entry which is preliminary data.</text>
</comment>
<feature type="region of interest" description="Disordered" evidence="2">
    <location>
        <begin position="67"/>
        <end position="94"/>
    </location>
</feature>
<dbReference type="CDD" id="cd12247">
    <property type="entry name" value="RRM2_U1A_like"/>
    <property type="match status" value="1"/>
</dbReference>
<keyword evidence="1" id="KW-0694">RNA-binding</keyword>
<proteinExistence type="predicted"/>
<gene>
    <name evidence="3" type="ORF">QYE76_062421</name>
</gene>
<reference evidence="3" key="1">
    <citation type="submission" date="2023-07" db="EMBL/GenBank/DDBJ databases">
        <title>A chromosome-level genome assembly of Lolium multiflorum.</title>
        <authorList>
            <person name="Chen Y."/>
            <person name="Copetti D."/>
            <person name="Kolliker R."/>
            <person name="Studer B."/>
        </authorList>
    </citation>
    <scope>NUCLEOTIDE SEQUENCE</scope>
    <source>
        <strain evidence="3">02402/16</strain>
        <tissue evidence="3">Leaf</tissue>
    </source>
</reference>
<dbReference type="Gene3D" id="3.30.70.330">
    <property type="match status" value="1"/>
</dbReference>
<accession>A0AAD8S2N4</accession>
<dbReference type="PANTHER" id="PTHR10501">
    <property type="entry name" value="U1 SMALL NUCLEAR RIBONUCLEOPROTEIN A/U2 SMALL NUCLEAR RIBONUCLEOPROTEIN B"/>
    <property type="match status" value="1"/>
</dbReference>
<protein>
    <recommendedName>
        <fullName evidence="5">RRM domain-containing protein</fullName>
    </recommendedName>
</protein>
<dbReference type="FunFam" id="3.30.70.330:FF:000029">
    <property type="entry name" value="U2 small nuclear ribonucleoprotein B"/>
    <property type="match status" value="1"/>
</dbReference>
<dbReference type="EMBL" id="JAUUTY010000004">
    <property type="protein sequence ID" value="KAK1644616.1"/>
    <property type="molecule type" value="Genomic_DNA"/>
</dbReference>
<name>A0AAD8S2N4_LOLMU</name>